<dbReference type="Pfam" id="PF00933">
    <property type="entry name" value="Glyco_hydro_3"/>
    <property type="match status" value="1"/>
</dbReference>
<dbReference type="InterPro" id="IPR001764">
    <property type="entry name" value="Glyco_hydro_3_N"/>
</dbReference>
<keyword evidence="2 4" id="KW-0732">Signal</keyword>
<dbReference type="GO" id="GO:0046556">
    <property type="term" value="F:alpha-L-arabinofuranosidase activity"/>
    <property type="evidence" value="ECO:0007669"/>
    <property type="project" value="TreeGrafter"/>
</dbReference>
<dbReference type="SUPFAM" id="SSF51445">
    <property type="entry name" value="(Trans)glycosidases"/>
    <property type="match status" value="1"/>
</dbReference>
<accession>A0A9D2BFK7</accession>
<evidence type="ECO:0000256" key="1">
    <source>
        <dbReference type="ARBA" id="ARBA00005336"/>
    </source>
</evidence>
<dbReference type="InterPro" id="IPR026891">
    <property type="entry name" value="Fn3-like"/>
</dbReference>
<evidence type="ECO:0000259" key="5">
    <source>
        <dbReference type="PROSITE" id="PS51820"/>
    </source>
</evidence>
<evidence type="ECO:0000313" key="6">
    <source>
        <dbReference type="EMBL" id="HIX74396.1"/>
    </source>
</evidence>
<proteinExistence type="inferred from homology"/>
<dbReference type="InterPro" id="IPR054850">
    <property type="entry name" value="Xylosidase_Xyl3A"/>
</dbReference>
<dbReference type="InterPro" id="IPR013783">
    <property type="entry name" value="Ig-like_fold"/>
</dbReference>
<dbReference type="SUPFAM" id="SSF56988">
    <property type="entry name" value="Anthrax protective antigen"/>
    <property type="match status" value="1"/>
</dbReference>
<dbReference type="AlphaFoldDB" id="A0A9D2BFK7"/>
<comment type="caution">
    <text evidence="6">The sequence shown here is derived from an EMBL/GenBank/DDBJ whole genome shotgun (WGS) entry which is preliminary data.</text>
</comment>
<evidence type="ECO:0000256" key="4">
    <source>
        <dbReference type="SAM" id="SignalP"/>
    </source>
</evidence>
<dbReference type="Gene3D" id="2.60.40.10">
    <property type="entry name" value="Immunoglobulins"/>
    <property type="match status" value="1"/>
</dbReference>
<keyword evidence="3 6" id="KW-0378">Hydrolase</keyword>
<dbReference type="SMART" id="SM01217">
    <property type="entry name" value="Fn3_like"/>
    <property type="match status" value="1"/>
</dbReference>
<feature type="signal peptide" evidence="4">
    <location>
        <begin position="1"/>
        <end position="21"/>
    </location>
</feature>
<dbReference type="InterPro" id="IPR002772">
    <property type="entry name" value="Glyco_hydro_3_C"/>
</dbReference>
<dbReference type="InterPro" id="IPR017853">
    <property type="entry name" value="GH"/>
</dbReference>
<dbReference type="PROSITE" id="PS51820">
    <property type="entry name" value="PA14"/>
    <property type="match status" value="1"/>
</dbReference>
<dbReference type="PROSITE" id="PS51257">
    <property type="entry name" value="PROKAR_LIPOPROTEIN"/>
    <property type="match status" value="1"/>
</dbReference>
<dbReference type="Gene3D" id="3.20.20.300">
    <property type="entry name" value="Glycoside hydrolase, family 3, N-terminal domain"/>
    <property type="match status" value="1"/>
</dbReference>
<dbReference type="GO" id="GO:0031222">
    <property type="term" value="P:arabinan catabolic process"/>
    <property type="evidence" value="ECO:0007669"/>
    <property type="project" value="TreeGrafter"/>
</dbReference>
<dbReference type="InterPro" id="IPR044993">
    <property type="entry name" value="BXL"/>
</dbReference>
<dbReference type="GO" id="GO:0009044">
    <property type="term" value="F:xylan 1,4-beta-xylosidase activity"/>
    <property type="evidence" value="ECO:0007669"/>
    <property type="project" value="InterPro"/>
</dbReference>
<dbReference type="Pfam" id="PF14310">
    <property type="entry name" value="Fn3-like"/>
    <property type="match status" value="1"/>
</dbReference>
<dbReference type="InterPro" id="IPR011658">
    <property type="entry name" value="PA14_dom"/>
</dbReference>
<protein>
    <submittedName>
        <fullName evidence="6">Glycoside hydrolase family 3 C-terminal domain-containing protein</fullName>
    </submittedName>
</protein>
<dbReference type="Proteomes" id="UP000886740">
    <property type="component" value="Unassembled WGS sequence"/>
</dbReference>
<dbReference type="SMART" id="SM00758">
    <property type="entry name" value="PA14"/>
    <property type="match status" value="1"/>
</dbReference>
<dbReference type="Pfam" id="PF07691">
    <property type="entry name" value="PA14"/>
    <property type="match status" value="1"/>
</dbReference>
<comment type="similarity">
    <text evidence="1">Belongs to the glycosyl hydrolase 3 family.</text>
</comment>
<evidence type="ECO:0000313" key="7">
    <source>
        <dbReference type="Proteomes" id="UP000886740"/>
    </source>
</evidence>
<dbReference type="PANTHER" id="PTHR42721">
    <property type="entry name" value="SUGAR HYDROLASE-RELATED"/>
    <property type="match status" value="1"/>
</dbReference>
<dbReference type="PRINTS" id="PR00133">
    <property type="entry name" value="GLHYDRLASE3"/>
</dbReference>
<dbReference type="SUPFAM" id="SSF52279">
    <property type="entry name" value="Beta-D-glucan exohydrolase, C-terminal domain"/>
    <property type="match status" value="1"/>
</dbReference>
<dbReference type="InterPro" id="IPR036881">
    <property type="entry name" value="Glyco_hydro_3_C_sf"/>
</dbReference>
<feature type="domain" description="PA14" evidence="5">
    <location>
        <begin position="463"/>
        <end position="604"/>
    </location>
</feature>
<dbReference type="InterPro" id="IPR037524">
    <property type="entry name" value="PA14/GLEYA"/>
</dbReference>
<dbReference type="GO" id="GO:0045493">
    <property type="term" value="P:xylan catabolic process"/>
    <property type="evidence" value="ECO:0007669"/>
    <property type="project" value="InterPro"/>
</dbReference>
<dbReference type="PANTHER" id="PTHR42721:SF3">
    <property type="entry name" value="BETA-D-XYLOSIDASE 5-RELATED"/>
    <property type="match status" value="1"/>
</dbReference>
<sequence>MKKKQHLTAAALALLLLSACGSDKPKYPFQDPDLPVEQRVDNLLSLLTPEEKVGQMMNTTPAIERLGIPPYDWWNEALHGVARAGRATVFPQAIALAATFDDQEVLRTFTMVSDEARAKYHQYQKDKEYDRYKGLTFWTPNINIFRDPRWGRGMETYGEDPYLTERMGVAVTKGLQGDDPQYFKTHACAKHYAVHSGPEWNRHEFDVTVTPRDLYETYLPAFEALVKEANVQEVMCAYNRYEGKPCCSSDKLLIDILRNSWGYQHIILSDCGAINDFWERDPNTPRHETHPDAASASVDAVLSGTDLECGNSYNALIEALKAGKIQEEQLDKSLRRLLKGRFELGMFDPDERVPFSKIPYSVVESPEHVDQALNMARKSIVLLKNQNNLLPLSKEIKKIAVVGPNAADSTMLWANYNGFPTHTTTILEGIREKVPNAEVIYELGCNHAADYVMTDLGGHITSAAGEGFASEFFNNTEFKGEPAYKGLARELHYTTGGNTQFAPNVNLTDFTARFTGEFTSPVDGTIELELSGNDGIRLYVADEKVIDVWGNEYGASKTYLLKAKKGEKYPIKIEYMQRIGSADLNFSIGVRTPVDYAATAQKAKEADVIVFVGGISPRLEGEEMPVNVEGFRKGDRTNIELPKVQKEMIKALVATGKPVVYVVCTGSALALNWENDHVGAIVNAWYGGQEGGTAVADVLFGDYNPSGRLPITFYKSITQIPDFEDYSMKGRTYRFMTEKPLYPFGYGLSYTTFEYSDARLSKNEIKPDEEVTLTLEIANKGQRDGDEVAQVYVKNPNDPEGPIKALKAFKRVNIKSGEKQAVEIHLPAKSFQSFNDKTQTMEVRPGQYEILYGGSSDDRQLKSIKLEIKN</sequence>
<dbReference type="Pfam" id="PF01915">
    <property type="entry name" value="Glyco_hydro_3_C"/>
    <property type="match status" value="1"/>
</dbReference>
<feature type="chain" id="PRO_5038340711" evidence="4">
    <location>
        <begin position="22"/>
        <end position="870"/>
    </location>
</feature>
<dbReference type="NCBIfam" id="NF041776">
    <property type="entry name" value="xylosidase_Xyl3A"/>
    <property type="match status" value="1"/>
</dbReference>
<dbReference type="EMBL" id="DXEL01000039">
    <property type="protein sequence ID" value="HIX74396.1"/>
    <property type="molecule type" value="Genomic_DNA"/>
</dbReference>
<dbReference type="InterPro" id="IPR036962">
    <property type="entry name" value="Glyco_hydro_3_N_sf"/>
</dbReference>
<reference evidence="6" key="2">
    <citation type="submission" date="2021-04" db="EMBL/GenBank/DDBJ databases">
        <authorList>
            <person name="Gilroy R."/>
        </authorList>
    </citation>
    <scope>NUCLEOTIDE SEQUENCE</scope>
    <source>
        <strain evidence="6">ChiGjej6B6-14162</strain>
    </source>
</reference>
<dbReference type="Gene3D" id="3.40.50.1700">
    <property type="entry name" value="Glycoside hydrolase family 3 C-terminal domain"/>
    <property type="match status" value="2"/>
</dbReference>
<name>A0A9D2BFK7_9BACT</name>
<reference evidence="6" key="1">
    <citation type="journal article" date="2021" name="PeerJ">
        <title>Extensive microbial diversity within the chicken gut microbiome revealed by metagenomics and culture.</title>
        <authorList>
            <person name="Gilroy R."/>
            <person name="Ravi A."/>
            <person name="Getino M."/>
            <person name="Pursley I."/>
            <person name="Horton D.L."/>
            <person name="Alikhan N.F."/>
            <person name="Baker D."/>
            <person name="Gharbi K."/>
            <person name="Hall N."/>
            <person name="Watson M."/>
            <person name="Adriaenssens E.M."/>
            <person name="Foster-Nyarko E."/>
            <person name="Jarju S."/>
            <person name="Secka A."/>
            <person name="Antonio M."/>
            <person name="Oren A."/>
            <person name="Chaudhuri R.R."/>
            <person name="La Ragione R."/>
            <person name="Hildebrand F."/>
            <person name="Pallen M.J."/>
        </authorList>
    </citation>
    <scope>NUCLEOTIDE SEQUENCE</scope>
    <source>
        <strain evidence="6">ChiGjej6B6-14162</strain>
    </source>
</reference>
<organism evidence="6 7">
    <name type="scientific">Candidatus Parabacteroides intestinipullorum</name>
    <dbReference type="NCBI Taxonomy" id="2838723"/>
    <lineage>
        <taxon>Bacteria</taxon>
        <taxon>Pseudomonadati</taxon>
        <taxon>Bacteroidota</taxon>
        <taxon>Bacteroidia</taxon>
        <taxon>Bacteroidales</taxon>
        <taxon>Tannerellaceae</taxon>
        <taxon>Parabacteroides</taxon>
    </lineage>
</organism>
<evidence type="ECO:0000256" key="2">
    <source>
        <dbReference type="ARBA" id="ARBA00022729"/>
    </source>
</evidence>
<evidence type="ECO:0000256" key="3">
    <source>
        <dbReference type="ARBA" id="ARBA00022801"/>
    </source>
</evidence>
<gene>
    <name evidence="6" type="ORF">H9977_05110</name>
</gene>